<evidence type="ECO:0000313" key="3">
    <source>
        <dbReference type="Proteomes" id="UP000467700"/>
    </source>
</evidence>
<reference evidence="2 3" key="1">
    <citation type="submission" date="2020-01" db="EMBL/GenBank/DDBJ databases">
        <authorList>
            <person name="Gupta K D."/>
        </authorList>
    </citation>
    <scope>NUCLEOTIDE SEQUENCE [LARGE SCALE GENOMIC DNA]</scope>
</reference>
<dbReference type="Proteomes" id="UP000467700">
    <property type="component" value="Unassembled WGS sequence"/>
</dbReference>
<keyword evidence="3" id="KW-1185">Reference proteome</keyword>
<accession>A0A8S0WCI9</accession>
<evidence type="ECO:0000313" key="2">
    <source>
        <dbReference type="EMBL" id="CAA7259098.1"/>
    </source>
</evidence>
<feature type="region of interest" description="Disordered" evidence="1">
    <location>
        <begin position="195"/>
        <end position="215"/>
    </location>
</feature>
<organism evidence="2 3">
    <name type="scientific">Cyclocybe aegerita</name>
    <name type="common">Black poplar mushroom</name>
    <name type="synonym">Agrocybe aegerita</name>
    <dbReference type="NCBI Taxonomy" id="1973307"/>
    <lineage>
        <taxon>Eukaryota</taxon>
        <taxon>Fungi</taxon>
        <taxon>Dikarya</taxon>
        <taxon>Basidiomycota</taxon>
        <taxon>Agaricomycotina</taxon>
        <taxon>Agaricomycetes</taxon>
        <taxon>Agaricomycetidae</taxon>
        <taxon>Agaricales</taxon>
        <taxon>Agaricineae</taxon>
        <taxon>Bolbitiaceae</taxon>
        <taxon>Cyclocybe</taxon>
    </lineage>
</organism>
<name>A0A8S0WCI9_CYCAE</name>
<gene>
    <name evidence="2" type="ORF">AAE3_LOCUS1499</name>
</gene>
<evidence type="ECO:0000256" key="1">
    <source>
        <dbReference type="SAM" id="MobiDB-lite"/>
    </source>
</evidence>
<protein>
    <submittedName>
        <fullName evidence="2">Uncharacterized protein</fullName>
    </submittedName>
</protein>
<comment type="caution">
    <text evidence="2">The sequence shown here is derived from an EMBL/GenBank/DDBJ whole genome shotgun (WGS) entry which is preliminary data.</text>
</comment>
<sequence>MEESAPWKNFCPKFEPCWLGGTTRMEGPSKAQVGQFQILQVLFVFISAIRTTHPSTDPHPCSFLSTSSATPTLHNQLVSSLEHYFWRDFLLANLRRDFPARARVFPHRLLRQMIDNVTDLNTGASDVDVGGTSVTRRKSLTFTYPFYLHCDGANTQAIPNATISFHRTFLSSHQPWIVADSGLCGRNTRTAESQLFRQSRSRARNPFSPRASDPHSAASCLDVVIHAYSRS</sequence>
<dbReference type="EMBL" id="CACVBS010000013">
    <property type="protein sequence ID" value="CAA7259098.1"/>
    <property type="molecule type" value="Genomic_DNA"/>
</dbReference>
<dbReference type="AlphaFoldDB" id="A0A8S0WCI9"/>
<proteinExistence type="predicted"/>